<keyword evidence="2" id="KW-1185">Reference proteome</keyword>
<accession>A0ABV9VTJ7</accession>
<gene>
    <name evidence="1" type="ORF">ACFPIJ_08910</name>
</gene>
<organism evidence="1 2">
    <name type="scientific">Dactylosporangium cerinum</name>
    <dbReference type="NCBI Taxonomy" id="1434730"/>
    <lineage>
        <taxon>Bacteria</taxon>
        <taxon>Bacillati</taxon>
        <taxon>Actinomycetota</taxon>
        <taxon>Actinomycetes</taxon>
        <taxon>Micromonosporales</taxon>
        <taxon>Micromonosporaceae</taxon>
        <taxon>Dactylosporangium</taxon>
    </lineage>
</organism>
<protein>
    <submittedName>
        <fullName evidence="1">DUF2004 domain-containing protein</fullName>
    </submittedName>
</protein>
<reference evidence="2" key="1">
    <citation type="journal article" date="2019" name="Int. J. Syst. Evol. Microbiol.">
        <title>The Global Catalogue of Microorganisms (GCM) 10K type strain sequencing project: providing services to taxonomists for standard genome sequencing and annotation.</title>
        <authorList>
            <consortium name="The Broad Institute Genomics Platform"/>
            <consortium name="The Broad Institute Genome Sequencing Center for Infectious Disease"/>
            <person name="Wu L."/>
            <person name="Ma J."/>
        </authorList>
    </citation>
    <scope>NUCLEOTIDE SEQUENCE [LARGE SCALE GENOMIC DNA]</scope>
    <source>
        <strain evidence="2">CGMCC 4.7152</strain>
    </source>
</reference>
<dbReference type="Proteomes" id="UP001595912">
    <property type="component" value="Unassembled WGS sequence"/>
</dbReference>
<dbReference type="RefSeq" id="WP_380114202.1">
    <property type="nucleotide sequence ID" value="NZ_JBHSIU010000011.1"/>
</dbReference>
<proteinExistence type="predicted"/>
<evidence type="ECO:0000313" key="2">
    <source>
        <dbReference type="Proteomes" id="UP001595912"/>
    </source>
</evidence>
<name>A0ABV9VTJ7_9ACTN</name>
<evidence type="ECO:0000313" key="1">
    <source>
        <dbReference type="EMBL" id="MFC4997946.1"/>
    </source>
</evidence>
<sequence length="119" mass="12502">MTVEHAGRTVDVDVTPEGAAVPAGMLDDVAGADARARQAIRADLDAVVRDYLDFDGADDLPQAPEPFLAALHLVRIGLHPDEPDAVAVFDYTLGRDLTDHLVAVTFDGHGTVTGVAVES</sequence>
<dbReference type="EMBL" id="JBHSIU010000011">
    <property type="protein sequence ID" value="MFC4997946.1"/>
    <property type="molecule type" value="Genomic_DNA"/>
</dbReference>
<comment type="caution">
    <text evidence="1">The sequence shown here is derived from an EMBL/GenBank/DDBJ whole genome shotgun (WGS) entry which is preliminary data.</text>
</comment>